<dbReference type="SMART" id="SM00908">
    <property type="entry name" value="Gal-bind_lectin"/>
    <property type="match status" value="1"/>
</dbReference>
<dbReference type="SUPFAM" id="SSF49899">
    <property type="entry name" value="Concanavalin A-like lectins/glucanases"/>
    <property type="match status" value="1"/>
</dbReference>
<dbReference type="STRING" id="31234.E3MA96"/>
<keyword evidence="3" id="KW-1185">Reference proteome</keyword>
<dbReference type="HOGENOM" id="CLU_1866937_0_0_1"/>
<dbReference type="eggNOG" id="KOG3587">
    <property type="taxonomic scope" value="Eukaryota"/>
</dbReference>
<evidence type="ECO:0000256" key="1">
    <source>
        <dbReference type="ARBA" id="ARBA00022734"/>
    </source>
</evidence>
<proteinExistence type="predicted"/>
<accession>E3MA96</accession>
<dbReference type="RefSeq" id="XP_003106882.2">
    <property type="nucleotide sequence ID" value="XM_003106834.2"/>
</dbReference>
<dbReference type="PROSITE" id="PS51304">
    <property type="entry name" value="GALECTIN"/>
    <property type="match status" value="1"/>
</dbReference>
<dbReference type="GO" id="GO:0030246">
    <property type="term" value="F:carbohydrate binding"/>
    <property type="evidence" value="ECO:0007669"/>
    <property type="project" value="UniProtKB-UniRule"/>
</dbReference>
<protein>
    <submittedName>
        <fullName evidence="2">Uncharacterized protein</fullName>
    </submittedName>
</protein>
<evidence type="ECO:0000313" key="2">
    <source>
        <dbReference type="EMBL" id="EFO96722.1"/>
    </source>
</evidence>
<reference evidence="2" key="1">
    <citation type="submission" date="2007-07" db="EMBL/GenBank/DDBJ databases">
        <title>PCAP assembly of the Caenorhabditis remanei genome.</title>
        <authorList>
            <consortium name="The Caenorhabditis remanei Sequencing Consortium"/>
            <person name="Wilson R.K."/>
        </authorList>
    </citation>
    <scope>NUCLEOTIDE SEQUENCE [LARGE SCALE GENOMIC DNA]</scope>
    <source>
        <strain evidence="2">PB4641</strain>
    </source>
</reference>
<dbReference type="InterPro" id="IPR013320">
    <property type="entry name" value="ConA-like_dom_sf"/>
</dbReference>
<dbReference type="EMBL" id="DS268431">
    <property type="protein sequence ID" value="EFO96722.1"/>
    <property type="molecule type" value="Genomic_DNA"/>
</dbReference>
<dbReference type="KEGG" id="crq:GCK72_022183"/>
<gene>
    <name evidence="2" type="ORF">CRE_17125</name>
</gene>
<dbReference type="SMART" id="SM00276">
    <property type="entry name" value="GLECT"/>
    <property type="match status" value="1"/>
</dbReference>
<dbReference type="GeneID" id="9809510"/>
<keyword evidence="1" id="KW-0430">Lectin</keyword>
<dbReference type="OMA" id="EMYRVEM"/>
<name>E3MA96_CAERE</name>
<sequence length="137" mass="15796">MGVVDFPKVPQTLKVYSKVTPGTRFMFTGRCEAKNFSFALVSSTEIAIFLEFEMENERLVKAKSFCKGEWSSEKLLKNPIRANGDFFIQIVACKEDFEIYFGGSYLFSLKYSLSLDSITGIRLMETMEMYRVEMEQL</sequence>
<dbReference type="CTD" id="9809510"/>
<organism evidence="3">
    <name type="scientific">Caenorhabditis remanei</name>
    <name type="common">Caenorhabditis vulgaris</name>
    <dbReference type="NCBI Taxonomy" id="31234"/>
    <lineage>
        <taxon>Eukaryota</taxon>
        <taxon>Metazoa</taxon>
        <taxon>Ecdysozoa</taxon>
        <taxon>Nematoda</taxon>
        <taxon>Chromadorea</taxon>
        <taxon>Rhabditida</taxon>
        <taxon>Rhabditina</taxon>
        <taxon>Rhabditomorpha</taxon>
        <taxon>Rhabditoidea</taxon>
        <taxon>Rhabditidae</taxon>
        <taxon>Peloderinae</taxon>
        <taxon>Caenorhabditis</taxon>
    </lineage>
</organism>
<dbReference type="Pfam" id="PF00337">
    <property type="entry name" value="Gal-bind_lectin"/>
    <property type="match status" value="1"/>
</dbReference>
<dbReference type="AlphaFoldDB" id="E3MA96"/>
<dbReference type="Gene3D" id="2.60.120.200">
    <property type="match status" value="1"/>
</dbReference>
<dbReference type="InterPro" id="IPR001079">
    <property type="entry name" value="Galectin_CRD"/>
</dbReference>
<dbReference type="OrthoDB" id="6251307at2759"/>
<dbReference type="Proteomes" id="UP000008281">
    <property type="component" value="Unassembled WGS sequence"/>
</dbReference>
<evidence type="ECO:0000313" key="3">
    <source>
        <dbReference type="Proteomes" id="UP000008281"/>
    </source>
</evidence>